<evidence type="ECO:0000256" key="1">
    <source>
        <dbReference type="ARBA" id="ARBA00004651"/>
    </source>
</evidence>
<keyword evidence="6 8" id="KW-1133">Transmembrane helix</keyword>
<feature type="domain" description="ABC transmembrane type-1" evidence="9">
    <location>
        <begin position="71"/>
        <end position="277"/>
    </location>
</feature>
<dbReference type="AlphaFoldDB" id="A0A5J6N7D2"/>
<keyword evidence="7 8" id="KW-0472">Membrane</keyword>
<dbReference type="Gene3D" id="1.10.3720.10">
    <property type="entry name" value="MetI-like"/>
    <property type="match status" value="1"/>
</dbReference>
<dbReference type="EMBL" id="CP042582">
    <property type="protein sequence ID" value="QEX24723.1"/>
    <property type="molecule type" value="Genomic_DNA"/>
</dbReference>
<dbReference type="CDD" id="cd06261">
    <property type="entry name" value="TM_PBP2"/>
    <property type="match status" value="1"/>
</dbReference>
<dbReference type="PANTHER" id="PTHR42929:SF5">
    <property type="entry name" value="ABC TRANSPORTER PERMEASE PROTEIN"/>
    <property type="match status" value="1"/>
</dbReference>
<gene>
    <name evidence="10" type="ORF">FRZ61_46640</name>
</gene>
<reference evidence="10 11" key="1">
    <citation type="submission" date="2019-08" db="EMBL/GenBank/DDBJ databases">
        <title>Hyperibacter terrae gen. nov., sp. nov. and Hyperibacter viscosus sp. nov., two new members in the family Rhodospirillaceae isolated from the rhizosphere of Hypericum perforatum.</title>
        <authorList>
            <person name="Noviana Z."/>
        </authorList>
    </citation>
    <scope>NUCLEOTIDE SEQUENCE [LARGE SCALE GENOMIC DNA]</scope>
    <source>
        <strain evidence="10 11">R5959</strain>
    </source>
</reference>
<accession>A0A5J6N7D2</accession>
<name>A0A5J6N7D2_9PROT</name>
<feature type="transmembrane region" description="Helical" evidence="8">
    <location>
        <begin position="208"/>
        <end position="234"/>
    </location>
</feature>
<dbReference type="Pfam" id="PF00528">
    <property type="entry name" value="BPD_transp_1"/>
    <property type="match status" value="1"/>
</dbReference>
<evidence type="ECO:0000313" key="10">
    <source>
        <dbReference type="EMBL" id="QEX24723.1"/>
    </source>
</evidence>
<evidence type="ECO:0000256" key="8">
    <source>
        <dbReference type="RuleBase" id="RU363032"/>
    </source>
</evidence>
<keyword evidence="3 8" id="KW-0813">Transport</keyword>
<evidence type="ECO:0000256" key="4">
    <source>
        <dbReference type="ARBA" id="ARBA00022475"/>
    </source>
</evidence>
<dbReference type="KEGG" id="hadh:FRZ61_46640"/>
<evidence type="ECO:0000256" key="7">
    <source>
        <dbReference type="ARBA" id="ARBA00023136"/>
    </source>
</evidence>
<dbReference type="PANTHER" id="PTHR42929">
    <property type="entry name" value="INNER MEMBRANE ABC TRANSPORTER PERMEASE PROTEIN YDCU-RELATED-RELATED"/>
    <property type="match status" value="1"/>
</dbReference>
<keyword evidence="5 8" id="KW-0812">Transmembrane</keyword>
<keyword evidence="4" id="KW-1003">Cell membrane</keyword>
<protein>
    <submittedName>
        <fullName evidence="10">ABC transporter permease</fullName>
    </submittedName>
</protein>
<feature type="transmembrane region" description="Helical" evidence="8">
    <location>
        <begin position="109"/>
        <end position="132"/>
    </location>
</feature>
<dbReference type="PROSITE" id="PS50928">
    <property type="entry name" value="ABC_TM1"/>
    <property type="match status" value="1"/>
</dbReference>
<comment type="subcellular location">
    <subcellularLocation>
        <location evidence="1 8">Cell membrane</location>
        <topology evidence="1 8">Multi-pass membrane protein</topology>
    </subcellularLocation>
</comment>
<dbReference type="SUPFAM" id="SSF161098">
    <property type="entry name" value="MetI-like"/>
    <property type="match status" value="1"/>
</dbReference>
<evidence type="ECO:0000259" key="9">
    <source>
        <dbReference type="PROSITE" id="PS50928"/>
    </source>
</evidence>
<feature type="transmembrane region" description="Helical" evidence="8">
    <location>
        <begin position="254"/>
        <end position="281"/>
    </location>
</feature>
<feature type="transmembrane region" description="Helical" evidence="8">
    <location>
        <begin position="77"/>
        <end position="97"/>
    </location>
</feature>
<comment type="similarity">
    <text evidence="2">Belongs to the binding-protein-dependent transport system permease family. CysTW subfamily.</text>
</comment>
<evidence type="ECO:0000256" key="6">
    <source>
        <dbReference type="ARBA" id="ARBA00022989"/>
    </source>
</evidence>
<feature type="transmembrane region" description="Helical" evidence="8">
    <location>
        <begin position="152"/>
        <end position="173"/>
    </location>
</feature>
<feature type="transmembrane region" description="Helical" evidence="8">
    <location>
        <begin position="17"/>
        <end position="36"/>
    </location>
</feature>
<sequence>MTRAGASSELFRWLKRAALPAAIFAVIYAWPMLQILRSSLDRFDPITGVIPALAPDFYVKFLTDSFYLGVLWRTVKLSLIVTVVTAIASYPVAYFLVRNRGRLRLALIIILLIPLVTSPVVVAYGWLVLLGSKGLVNELLIALGITDEPIKLIYTAFTLVVGLVEVLAAFMVLSISASLQNVDWNLVLAARSLGASGWRSFRAVILPLSLPGIGTGCLLVFSLSMSAYAVPALIAGPQVKVMSELIYEQTMALLNWPFAGCMSIILLLSTTGVFSASTALARWWREREIRQAARAAEA</sequence>
<evidence type="ECO:0000313" key="11">
    <source>
        <dbReference type="Proteomes" id="UP000325797"/>
    </source>
</evidence>
<dbReference type="GO" id="GO:0005886">
    <property type="term" value="C:plasma membrane"/>
    <property type="evidence" value="ECO:0007669"/>
    <property type="project" value="UniProtKB-SubCell"/>
</dbReference>
<evidence type="ECO:0000256" key="3">
    <source>
        <dbReference type="ARBA" id="ARBA00022448"/>
    </source>
</evidence>
<evidence type="ECO:0000256" key="5">
    <source>
        <dbReference type="ARBA" id="ARBA00022692"/>
    </source>
</evidence>
<organism evidence="10 11">
    <name type="scientific">Hypericibacter adhaerens</name>
    <dbReference type="NCBI Taxonomy" id="2602016"/>
    <lineage>
        <taxon>Bacteria</taxon>
        <taxon>Pseudomonadati</taxon>
        <taxon>Pseudomonadota</taxon>
        <taxon>Alphaproteobacteria</taxon>
        <taxon>Rhodospirillales</taxon>
        <taxon>Dongiaceae</taxon>
        <taxon>Hypericibacter</taxon>
    </lineage>
</organism>
<dbReference type="InterPro" id="IPR000515">
    <property type="entry name" value="MetI-like"/>
</dbReference>
<dbReference type="OrthoDB" id="7915284at2"/>
<evidence type="ECO:0000256" key="2">
    <source>
        <dbReference type="ARBA" id="ARBA00007069"/>
    </source>
</evidence>
<dbReference type="InterPro" id="IPR035906">
    <property type="entry name" value="MetI-like_sf"/>
</dbReference>
<dbReference type="Proteomes" id="UP000325797">
    <property type="component" value="Chromosome"/>
</dbReference>
<keyword evidence="11" id="KW-1185">Reference proteome</keyword>
<dbReference type="GO" id="GO:0055085">
    <property type="term" value="P:transmembrane transport"/>
    <property type="evidence" value="ECO:0007669"/>
    <property type="project" value="InterPro"/>
</dbReference>
<proteinExistence type="inferred from homology"/>
<dbReference type="RefSeq" id="WP_151119976.1">
    <property type="nucleotide sequence ID" value="NZ_CP042582.1"/>
</dbReference>